<name>A0A5P1F166_ASPOF</name>
<evidence type="ECO:0000313" key="5">
    <source>
        <dbReference type="EMBL" id="ONK71874.1"/>
    </source>
</evidence>
<keyword evidence="6" id="KW-1185">Reference proteome</keyword>
<dbReference type="OMA" id="HTELVTF"/>
<evidence type="ECO:0000256" key="3">
    <source>
        <dbReference type="ARBA" id="ARBA00023315"/>
    </source>
</evidence>
<organism evidence="5 6">
    <name type="scientific">Asparagus officinalis</name>
    <name type="common">Garden asparagus</name>
    <dbReference type="NCBI Taxonomy" id="4686"/>
    <lineage>
        <taxon>Eukaryota</taxon>
        <taxon>Viridiplantae</taxon>
        <taxon>Streptophyta</taxon>
        <taxon>Embryophyta</taxon>
        <taxon>Tracheophyta</taxon>
        <taxon>Spermatophyta</taxon>
        <taxon>Magnoliopsida</taxon>
        <taxon>Liliopsida</taxon>
        <taxon>Asparagales</taxon>
        <taxon>Asparagaceae</taxon>
        <taxon>Asparagoideae</taxon>
        <taxon>Asparagus</taxon>
    </lineage>
</organism>
<evidence type="ECO:0000256" key="1">
    <source>
        <dbReference type="ARBA" id="ARBA00009861"/>
    </source>
</evidence>
<keyword evidence="3" id="KW-0012">Acyltransferase</keyword>
<reference evidence="6" key="1">
    <citation type="journal article" date="2017" name="Nat. Commun.">
        <title>The asparagus genome sheds light on the origin and evolution of a young Y chromosome.</title>
        <authorList>
            <person name="Harkess A."/>
            <person name="Zhou J."/>
            <person name="Xu C."/>
            <person name="Bowers J.E."/>
            <person name="Van der Hulst R."/>
            <person name="Ayyampalayam S."/>
            <person name="Mercati F."/>
            <person name="Riccardi P."/>
            <person name="McKain M.R."/>
            <person name="Kakrana A."/>
            <person name="Tang H."/>
            <person name="Ray J."/>
            <person name="Groenendijk J."/>
            <person name="Arikit S."/>
            <person name="Mathioni S.M."/>
            <person name="Nakano M."/>
            <person name="Shan H."/>
            <person name="Telgmann-Rauber A."/>
            <person name="Kanno A."/>
            <person name="Yue Z."/>
            <person name="Chen H."/>
            <person name="Li W."/>
            <person name="Chen Y."/>
            <person name="Xu X."/>
            <person name="Zhang Y."/>
            <person name="Luo S."/>
            <person name="Chen H."/>
            <person name="Gao J."/>
            <person name="Mao Z."/>
            <person name="Pires J.C."/>
            <person name="Luo M."/>
            <person name="Kudrna D."/>
            <person name="Wing R.A."/>
            <person name="Meyers B.C."/>
            <person name="Yi K."/>
            <person name="Kong H."/>
            <person name="Lavrijsen P."/>
            <person name="Sunseri F."/>
            <person name="Falavigna A."/>
            <person name="Ye Y."/>
            <person name="Leebens-Mack J.H."/>
            <person name="Chen G."/>
        </authorList>
    </citation>
    <scope>NUCLEOTIDE SEQUENCE [LARGE SCALE GENOMIC DNA]</scope>
    <source>
        <strain evidence="6">cv. DH0086</strain>
    </source>
</reference>
<evidence type="ECO:0000313" key="6">
    <source>
        <dbReference type="Proteomes" id="UP000243459"/>
    </source>
</evidence>
<feature type="compositionally biased region" description="Polar residues" evidence="4">
    <location>
        <begin position="1"/>
        <end position="11"/>
    </location>
</feature>
<dbReference type="Gene3D" id="3.30.559.10">
    <property type="entry name" value="Chloramphenicol acetyltransferase-like domain"/>
    <property type="match status" value="1"/>
</dbReference>
<dbReference type="EMBL" id="CM007384">
    <property type="protein sequence ID" value="ONK71874.1"/>
    <property type="molecule type" value="Genomic_DNA"/>
</dbReference>
<evidence type="ECO:0000256" key="4">
    <source>
        <dbReference type="SAM" id="MobiDB-lite"/>
    </source>
</evidence>
<dbReference type="PANTHER" id="PTHR31147:SF1">
    <property type="entry name" value="ACYL TRANSFERASE 4"/>
    <property type="match status" value="1"/>
</dbReference>
<keyword evidence="2" id="KW-0808">Transferase</keyword>
<dbReference type="InterPro" id="IPR050898">
    <property type="entry name" value="Plant_acyltransferase"/>
</dbReference>
<comment type="similarity">
    <text evidence="1">Belongs to the plant acyltransferase family.</text>
</comment>
<sequence>MGFTVTRQSESLVKPSEPTPSETLELSAIDRNPGLRHQVRSLHVFRHGQKPAKVIRDALAKALVPYYPLAGRFAVSHQGEVVVECAGQGAWFVEATANCSLEDVKYFDHPLLISEGELLPNPPVEGEVLDVPFMMQNSSSEIDTKRVPLSLDNFLGSAY</sequence>
<dbReference type="Gramene" id="ONK71874">
    <property type="protein sequence ID" value="ONK71874"/>
    <property type="gene ID" value="A4U43_C04F13270"/>
</dbReference>
<feature type="region of interest" description="Disordered" evidence="4">
    <location>
        <begin position="1"/>
        <end position="22"/>
    </location>
</feature>
<dbReference type="AlphaFoldDB" id="A0A5P1F166"/>
<evidence type="ECO:0000256" key="2">
    <source>
        <dbReference type="ARBA" id="ARBA00022679"/>
    </source>
</evidence>
<dbReference type="GO" id="GO:0016746">
    <property type="term" value="F:acyltransferase activity"/>
    <property type="evidence" value="ECO:0007669"/>
    <property type="project" value="UniProtKB-KW"/>
</dbReference>
<dbReference type="Proteomes" id="UP000243459">
    <property type="component" value="Chromosome 4"/>
</dbReference>
<dbReference type="PANTHER" id="PTHR31147">
    <property type="entry name" value="ACYL TRANSFERASE 4"/>
    <property type="match status" value="1"/>
</dbReference>
<dbReference type="InterPro" id="IPR023213">
    <property type="entry name" value="CAT-like_dom_sf"/>
</dbReference>
<protein>
    <submittedName>
        <fullName evidence="5">Uncharacterized protein</fullName>
    </submittedName>
</protein>
<dbReference type="Pfam" id="PF02458">
    <property type="entry name" value="Transferase"/>
    <property type="match status" value="1"/>
</dbReference>
<proteinExistence type="inferred from homology"/>
<gene>
    <name evidence="5" type="ORF">A4U43_C04F13270</name>
</gene>
<accession>A0A5P1F166</accession>